<dbReference type="EMBL" id="JAPQKI010000004">
    <property type="protein sequence ID" value="KAJ5103661.1"/>
    <property type="molecule type" value="Genomic_DNA"/>
</dbReference>
<dbReference type="GeneID" id="81355663"/>
<evidence type="ECO:0000313" key="4">
    <source>
        <dbReference type="EMBL" id="KAJ5103661.1"/>
    </source>
</evidence>
<keyword evidence="2" id="KW-0812">Transmembrane</keyword>
<reference evidence="4" key="1">
    <citation type="submission" date="2022-11" db="EMBL/GenBank/DDBJ databases">
        <authorList>
            <person name="Petersen C."/>
        </authorList>
    </citation>
    <scope>NUCLEOTIDE SEQUENCE</scope>
    <source>
        <strain evidence="4">IBT 30761</strain>
    </source>
</reference>
<comment type="caution">
    <text evidence="4">The sequence shown here is derived from an EMBL/GenBank/DDBJ whole genome shotgun (WGS) entry which is preliminary data.</text>
</comment>
<feature type="domain" description="DUF6594" evidence="3">
    <location>
        <begin position="263"/>
        <end position="417"/>
    </location>
</feature>
<feature type="compositionally biased region" description="Polar residues" evidence="1">
    <location>
        <begin position="205"/>
        <end position="218"/>
    </location>
</feature>
<gene>
    <name evidence="4" type="ORF">N7532_004190</name>
</gene>
<dbReference type="PANTHER" id="PTHR34502">
    <property type="entry name" value="DUF6594 DOMAIN-CONTAINING PROTEIN-RELATED"/>
    <property type="match status" value="1"/>
</dbReference>
<dbReference type="AlphaFoldDB" id="A0A9W9FNW6"/>
<dbReference type="OrthoDB" id="5416037at2759"/>
<name>A0A9W9FNW6_9EURO</name>
<keyword evidence="5" id="KW-1185">Reference proteome</keyword>
<feature type="compositionally biased region" description="Polar residues" evidence="1">
    <location>
        <begin position="109"/>
        <end position="127"/>
    </location>
</feature>
<dbReference type="Proteomes" id="UP001149074">
    <property type="component" value="Unassembled WGS sequence"/>
</dbReference>
<keyword evidence="2" id="KW-1133">Transmembrane helix</keyword>
<dbReference type="PANTHER" id="PTHR34502:SF6">
    <property type="entry name" value="DUF6594 DOMAIN-CONTAINING PROTEIN"/>
    <property type="match status" value="1"/>
</dbReference>
<feature type="region of interest" description="Disordered" evidence="1">
    <location>
        <begin position="1"/>
        <end position="256"/>
    </location>
</feature>
<reference evidence="4" key="2">
    <citation type="journal article" date="2023" name="IMA Fungus">
        <title>Comparative genomic study of the Penicillium genus elucidates a diverse pangenome and 15 lateral gene transfer events.</title>
        <authorList>
            <person name="Petersen C."/>
            <person name="Sorensen T."/>
            <person name="Nielsen M.R."/>
            <person name="Sondergaard T.E."/>
            <person name="Sorensen J.L."/>
            <person name="Fitzpatrick D.A."/>
            <person name="Frisvad J.C."/>
            <person name="Nielsen K.L."/>
        </authorList>
    </citation>
    <scope>NUCLEOTIDE SEQUENCE</scope>
    <source>
        <strain evidence="4">IBT 30761</strain>
    </source>
</reference>
<feature type="compositionally biased region" description="Polar residues" evidence="1">
    <location>
        <begin position="171"/>
        <end position="186"/>
    </location>
</feature>
<proteinExistence type="predicted"/>
<dbReference type="InterPro" id="IPR046529">
    <property type="entry name" value="DUF6594"/>
</dbReference>
<evidence type="ECO:0000256" key="1">
    <source>
        <dbReference type="SAM" id="MobiDB-lite"/>
    </source>
</evidence>
<evidence type="ECO:0000313" key="5">
    <source>
        <dbReference type="Proteomes" id="UP001149074"/>
    </source>
</evidence>
<keyword evidence="2" id="KW-0472">Membrane</keyword>
<sequence length="504" mass="54494">MPLRTASHSLTRRTTKDGRKRTLSTVSNTTTTTQAGPGDASKHGEKGSSGPNKALKSQKPAEPPVEAIAEPTKKVPDVFQFLDENDDSSSESSSSSESESSDYEAPPVSAQSVAKIQSPKPRTNPTSHALLAETNTSPKAPTIPISAIPSRSPSDSRPPPPAPSAPAPTANQWQVTRKQPPKSSATGFYDTSEAETSPLPAKRQLQISRPESYYTSSRDMVHRPSLPPSPPSSPEDSIHRGTPSKRRSSSASQISSGYGVVASHLTHSAKEEKAGFPPLYRRFGAVNHRVLLYLQDEISQMEEDLQALDEYEEMHRVATAEKEGTKPMPASRRMDVQSQAYSSLHYRRMELMAALTQKIEQYNNALSSYSKVLQTLPLASEDDIQNYRSWMKAHNPIAAAETRFLDQDADLLSLAPRLAASAAAAPVYMAIFIASGALLLPLLAFSMIAEFSGRLVVVTVTGGAAAAIAANYSAGIDTLVDSRDGWRCTMLYFGFMTIAAMFIP</sequence>
<feature type="compositionally biased region" description="Basic residues" evidence="1">
    <location>
        <begin position="10"/>
        <end position="22"/>
    </location>
</feature>
<organism evidence="4 5">
    <name type="scientific">Penicillium argentinense</name>
    <dbReference type="NCBI Taxonomy" id="1131581"/>
    <lineage>
        <taxon>Eukaryota</taxon>
        <taxon>Fungi</taxon>
        <taxon>Dikarya</taxon>
        <taxon>Ascomycota</taxon>
        <taxon>Pezizomycotina</taxon>
        <taxon>Eurotiomycetes</taxon>
        <taxon>Eurotiomycetidae</taxon>
        <taxon>Eurotiales</taxon>
        <taxon>Aspergillaceae</taxon>
        <taxon>Penicillium</taxon>
    </lineage>
</organism>
<feature type="transmembrane region" description="Helical" evidence="2">
    <location>
        <begin position="427"/>
        <end position="449"/>
    </location>
</feature>
<protein>
    <recommendedName>
        <fullName evidence="3">DUF6594 domain-containing protein</fullName>
    </recommendedName>
</protein>
<feature type="compositionally biased region" description="Pro residues" evidence="1">
    <location>
        <begin position="156"/>
        <end position="166"/>
    </location>
</feature>
<dbReference type="RefSeq" id="XP_056477041.1">
    <property type="nucleotide sequence ID" value="XM_056616684.1"/>
</dbReference>
<evidence type="ECO:0000256" key="2">
    <source>
        <dbReference type="SAM" id="Phobius"/>
    </source>
</evidence>
<dbReference type="Pfam" id="PF20237">
    <property type="entry name" value="DUF6594"/>
    <property type="match status" value="1"/>
</dbReference>
<evidence type="ECO:0000259" key="3">
    <source>
        <dbReference type="Pfam" id="PF20237"/>
    </source>
</evidence>
<feature type="compositionally biased region" description="Low complexity" evidence="1">
    <location>
        <begin position="137"/>
        <end position="155"/>
    </location>
</feature>
<feature type="transmembrane region" description="Helical" evidence="2">
    <location>
        <begin position="486"/>
        <end position="503"/>
    </location>
</feature>
<feature type="transmembrane region" description="Helical" evidence="2">
    <location>
        <begin position="455"/>
        <end position="474"/>
    </location>
</feature>
<feature type="compositionally biased region" description="Low complexity" evidence="1">
    <location>
        <begin position="23"/>
        <end position="33"/>
    </location>
</feature>
<accession>A0A9W9FNW6</accession>